<evidence type="ECO:0008006" key="4">
    <source>
        <dbReference type="Google" id="ProtNLM"/>
    </source>
</evidence>
<keyword evidence="3" id="KW-1185">Reference proteome</keyword>
<evidence type="ECO:0000313" key="2">
    <source>
        <dbReference type="EMBL" id="KAF2682653.1"/>
    </source>
</evidence>
<name>A0A6G1IXF9_9PLEO</name>
<dbReference type="AlphaFoldDB" id="A0A6G1IXF9"/>
<evidence type="ECO:0000313" key="3">
    <source>
        <dbReference type="Proteomes" id="UP000799291"/>
    </source>
</evidence>
<accession>A0A6G1IXF9</accession>
<organism evidence="2 3">
    <name type="scientific">Lentithecium fluviatile CBS 122367</name>
    <dbReference type="NCBI Taxonomy" id="1168545"/>
    <lineage>
        <taxon>Eukaryota</taxon>
        <taxon>Fungi</taxon>
        <taxon>Dikarya</taxon>
        <taxon>Ascomycota</taxon>
        <taxon>Pezizomycotina</taxon>
        <taxon>Dothideomycetes</taxon>
        <taxon>Pleosporomycetidae</taxon>
        <taxon>Pleosporales</taxon>
        <taxon>Massarineae</taxon>
        <taxon>Lentitheciaceae</taxon>
        <taxon>Lentithecium</taxon>
    </lineage>
</organism>
<feature type="signal peptide" evidence="1">
    <location>
        <begin position="1"/>
        <end position="29"/>
    </location>
</feature>
<dbReference type="Proteomes" id="UP000799291">
    <property type="component" value="Unassembled WGS sequence"/>
</dbReference>
<feature type="chain" id="PRO_5026139095" description="Secreted protein" evidence="1">
    <location>
        <begin position="30"/>
        <end position="259"/>
    </location>
</feature>
<reference evidence="2" key="1">
    <citation type="journal article" date="2020" name="Stud. Mycol.">
        <title>101 Dothideomycetes genomes: a test case for predicting lifestyles and emergence of pathogens.</title>
        <authorList>
            <person name="Haridas S."/>
            <person name="Albert R."/>
            <person name="Binder M."/>
            <person name="Bloem J."/>
            <person name="Labutti K."/>
            <person name="Salamov A."/>
            <person name="Andreopoulos B."/>
            <person name="Baker S."/>
            <person name="Barry K."/>
            <person name="Bills G."/>
            <person name="Bluhm B."/>
            <person name="Cannon C."/>
            <person name="Castanera R."/>
            <person name="Culley D."/>
            <person name="Daum C."/>
            <person name="Ezra D."/>
            <person name="Gonzalez J."/>
            <person name="Henrissat B."/>
            <person name="Kuo A."/>
            <person name="Liang C."/>
            <person name="Lipzen A."/>
            <person name="Lutzoni F."/>
            <person name="Magnuson J."/>
            <person name="Mondo S."/>
            <person name="Nolan M."/>
            <person name="Ohm R."/>
            <person name="Pangilinan J."/>
            <person name="Park H.-J."/>
            <person name="Ramirez L."/>
            <person name="Alfaro M."/>
            <person name="Sun H."/>
            <person name="Tritt A."/>
            <person name="Yoshinaga Y."/>
            <person name="Zwiers L.-H."/>
            <person name="Turgeon B."/>
            <person name="Goodwin S."/>
            <person name="Spatafora J."/>
            <person name="Crous P."/>
            <person name="Grigoriev I."/>
        </authorList>
    </citation>
    <scope>NUCLEOTIDE SEQUENCE</scope>
    <source>
        <strain evidence="2">CBS 122367</strain>
    </source>
</reference>
<evidence type="ECO:0000256" key="1">
    <source>
        <dbReference type="SAM" id="SignalP"/>
    </source>
</evidence>
<dbReference type="EMBL" id="MU005586">
    <property type="protein sequence ID" value="KAF2682653.1"/>
    <property type="molecule type" value="Genomic_DNA"/>
</dbReference>
<keyword evidence="1" id="KW-0732">Signal</keyword>
<sequence>MQTHANTVILCPPSRRVLLLFLPCRLLLSCQPFGPTIPPQTKQSIKPKHVCKACLFRLAKVGATKAREAGDDLSGWELRAQTQFSQSTVPCRYRLPINQSGDNAHPARTLTRRPHAVSPLRKRVPNWCKPRTVATLPVYLLSASPQCQRQVVEVAVGKGGTVPMAMAAVVFIFETKPRVWPAGCGADVNRSETGWLDRDPWLAVGRAPLEHVGGVGLGRRCERNLYRDIWRFVLLGPDLSIRTATRTTSSKQKERAFKK</sequence>
<proteinExistence type="predicted"/>
<gene>
    <name evidence="2" type="ORF">K458DRAFT_53148</name>
</gene>
<protein>
    <recommendedName>
        <fullName evidence="4">Secreted protein</fullName>
    </recommendedName>
</protein>